<comment type="caution">
    <text evidence="2">The sequence shown here is derived from an EMBL/GenBank/DDBJ whole genome shotgun (WGS) entry which is preliminary data.</text>
</comment>
<dbReference type="SUPFAM" id="SSF56059">
    <property type="entry name" value="Glutathione synthetase ATP-binding domain-like"/>
    <property type="match status" value="1"/>
</dbReference>
<dbReference type="InterPro" id="IPR025643">
    <property type="entry name" value="R2K_3"/>
</dbReference>
<name>A0A512MGY3_9BACT</name>
<dbReference type="Pfam" id="PF14243">
    <property type="entry name" value="R2K_3"/>
    <property type="match status" value="1"/>
</dbReference>
<dbReference type="RefSeq" id="WP_146855427.1">
    <property type="nucleotide sequence ID" value="NZ_BKAG01000065.1"/>
</dbReference>
<sequence>MQHSAEDIDVFQIERTLWIAEAKIGLPVYDFPFSQMMDCRHGRFGLDEVTAIGRFGAATNYDELYAGLLEQGVRLVHSPEQHALCSDLPSWYPLIEGLTPESWWFDKAPDAKTAGELAGWPLFLKGSRQTSRHKASLSIIHNEAEYETAIASYATDHMLHWQQIVIRRFERLRRLEADMGQKIPASFEFRSFWWHGQLAGAGPYFCEFARYDWNAAEKQQALDLAAEAARRVALPFVVIDIAQKQDGSWIIIEVNDAQESGYTGVKALPMWQRMVELERDRISLA</sequence>
<keyword evidence="3" id="KW-1185">Reference proteome</keyword>
<gene>
    <name evidence="2" type="ORF">BGE01nite_52750</name>
</gene>
<dbReference type="Gene3D" id="3.30.470.20">
    <property type="entry name" value="ATP-grasp fold, B domain"/>
    <property type="match status" value="1"/>
</dbReference>
<dbReference type="EMBL" id="BKAG01000065">
    <property type="protein sequence ID" value="GEP45984.1"/>
    <property type="molecule type" value="Genomic_DNA"/>
</dbReference>
<evidence type="ECO:0000313" key="2">
    <source>
        <dbReference type="EMBL" id="GEP45984.1"/>
    </source>
</evidence>
<dbReference type="Proteomes" id="UP000321577">
    <property type="component" value="Unassembled WGS sequence"/>
</dbReference>
<accession>A0A512MGY3</accession>
<protein>
    <recommendedName>
        <fullName evidence="1">ATP-grasp domain-containing protein</fullName>
    </recommendedName>
</protein>
<reference evidence="2 3" key="1">
    <citation type="submission" date="2019-07" db="EMBL/GenBank/DDBJ databases">
        <title>Whole genome shotgun sequence of Brevifollis gellanilyticus NBRC 108608.</title>
        <authorList>
            <person name="Hosoyama A."/>
            <person name="Uohara A."/>
            <person name="Ohji S."/>
            <person name="Ichikawa N."/>
        </authorList>
    </citation>
    <scope>NUCLEOTIDE SEQUENCE [LARGE SCALE GENOMIC DNA]</scope>
    <source>
        <strain evidence="2 3">NBRC 108608</strain>
    </source>
</reference>
<organism evidence="2 3">
    <name type="scientific">Brevifollis gellanilyticus</name>
    <dbReference type="NCBI Taxonomy" id="748831"/>
    <lineage>
        <taxon>Bacteria</taxon>
        <taxon>Pseudomonadati</taxon>
        <taxon>Verrucomicrobiota</taxon>
        <taxon>Verrucomicrobiia</taxon>
        <taxon>Verrucomicrobiales</taxon>
        <taxon>Verrucomicrobiaceae</taxon>
    </lineage>
</organism>
<dbReference type="OrthoDB" id="190056at2"/>
<feature type="domain" description="ATP-grasp" evidence="1">
    <location>
        <begin position="141"/>
        <end position="268"/>
    </location>
</feature>
<evidence type="ECO:0000313" key="3">
    <source>
        <dbReference type="Proteomes" id="UP000321577"/>
    </source>
</evidence>
<dbReference type="AlphaFoldDB" id="A0A512MGY3"/>
<proteinExistence type="predicted"/>
<evidence type="ECO:0000259" key="1">
    <source>
        <dbReference type="Pfam" id="PF14243"/>
    </source>
</evidence>